<feature type="domain" description="Septum formation inhibitor MinC C-terminal" evidence="7">
    <location>
        <begin position="141"/>
        <end position="241"/>
    </location>
</feature>
<comment type="caution">
    <text evidence="9">The sequence shown here is derived from an EMBL/GenBank/DDBJ whole genome shotgun (WGS) entry which is preliminary data.</text>
</comment>
<comment type="similarity">
    <text evidence="1 6">Belongs to the MinC family.</text>
</comment>
<dbReference type="PANTHER" id="PTHR34108:SF1">
    <property type="entry name" value="SEPTUM SITE-DETERMINING PROTEIN MINC"/>
    <property type="match status" value="1"/>
</dbReference>
<dbReference type="GO" id="GO:0000902">
    <property type="term" value="P:cell morphogenesis"/>
    <property type="evidence" value="ECO:0007669"/>
    <property type="project" value="InterPro"/>
</dbReference>
<dbReference type="NCBIfam" id="TIGR01222">
    <property type="entry name" value="minC"/>
    <property type="match status" value="1"/>
</dbReference>
<dbReference type="GO" id="GO:0051302">
    <property type="term" value="P:regulation of cell division"/>
    <property type="evidence" value="ECO:0007669"/>
    <property type="project" value="InterPro"/>
</dbReference>
<dbReference type="PANTHER" id="PTHR34108">
    <property type="entry name" value="SEPTUM SITE-DETERMINING PROTEIN MINC"/>
    <property type="match status" value="1"/>
</dbReference>
<dbReference type="AlphaFoldDB" id="A0A5M6IL82"/>
<protein>
    <recommendedName>
        <fullName evidence="6">Probable septum site-determining protein MinC</fullName>
    </recommendedName>
</protein>
<keyword evidence="3 6" id="KW-0717">Septation</keyword>
<dbReference type="RefSeq" id="WP_150044643.1">
    <property type="nucleotide sequence ID" value="NZ_OW485601.1"/>
</dbReference>
<evidence type="ECO:0000256" key="4">
    <source>
        <dbReference type="ARBA" id="ARBA00023306"/>
    </source>
</evidence>
<dbReference type="HAMAP" id="MF_00267">
    <property type="entry name" value="MinC"/>
    <property type="match status" value="1"/>
</dbReference>
<proteinExistence type="inferred from homology"/>
<evidence type="ECO:0000256" key="6">
    <source>
        <dbReference type="HAMAP-Rule" id="MF_00267"/>
    </source>
</evidence>
<evidence type="ECO:0000256" key="5">
    <source>
        <dbReference type="ARBA" id="ARBA00025606"/>
    </source>
</evidence>
<dbReference type="Pfam" id="PF03775">
    <property type="entry name" value="MinC_C"/>
    <property type="match status" value="1"/>
</dbReference>
<evidence type="ECO:0000259" key="7">
    <source>
        <dbReference type="Pfam" id="PF03775"/>
    </source>
</evidence>
<dbReference type="Gene3D" id="3.30.70.260">
    <property type="match status" value="1"/>
</dbReference>
<feature type="domain" description="Septum formation inhibitor MinC N-terminal" evidence="8">
    <location>
        <begin position="20"/>
        <end position="89"/>
    </location>
</feature>
<dbReference type="InterPro" id="IPR005526">
    <property type="entry name" value="Septum_form_inhib_MinC_C"/>
</dbReference>
<dbReference type="InterPro" id="IPR016098">
    <property type="entry name" value="CAP/MinC_C"/>
</dbReference>
<accession>A0A5M6IL82</accession>
<gene>
    <name evidence="6 9" type="primary">minC</name>
    <name evidence="9" type="ORF">F1189_26730</name>
</gene>
<reference evidence="9 10" key="1">
    <citation type="submission" date="2019-09" db="EMBL/GenBank/DDBJ databases">
        <title>Genome sequence of Rhodovastum atsumiense, a diverse member of the Acetobacteraceae family of non-sulfur purple photosynthetic bacteria.</title>
        <authorList>
            <person name="Meyer T."/>
            <person name="Kyndt J."/>
        </authorList>
    </citation>
    <scope>NUCLEOTIDE SEQUENCE [LARGE SCALE GENOMIC DNA]</scope>
    <source>
        <strain evidence="9 10">DSM 21279</strain>
    </source>
</reference>
<evidence type="ECO:0000313" key="9">
    <source>
        <dbReference type="EMBL" id="KAA5608932.1"/>
    </source>
</evidence>
<dbReference type="Pfam" id="PF05209">
    <property type="entry name" value="MinC_N"/>
    <property type="match status" value="1"/>
</dbReference>
<keyword evidence="4 6" id="KW-0131">Cell cycle</keyword>
<dbReference type="Gene3D" id="2.160.20.70">
    <property type="match status" value="1"/>
</dbReference>
<dbReference type="InterPro" id="IPR036145">
    <property type="entry name" value="MinC_C_sf"/>
</dbReference>
<dbReference type="GO" id="GO:1901891">
    <property type="term" value="P:regulation of cell septum assembly"/>
    <property type="evidence" value="ECO:0007669"/>
    <property type="project" value="InterPro"/>
</dbReference>
<comment type="function">
    <text evidence="5 6">Cell division inhibitor that blocks the formation of polar Z ring septums. Rapidly oscillates between the poles of the cell to destabilize FtsZ filaments that have formed before they mature into polar Z rings. Prevents FtsZ polymerization.</text>
</comment>
<sequence length="245" mass="25717">MPTPGYPARVSSTDRTRPVFRIHGRSFLALVLRPEPPVEQWLAELDAQVTRSPVFLDGKPVLLDLGGVTAQDADLLGLARALQARGLRIVGVENAEPGWPGAAEFGPAFSGGRPTGAVELPSAAQPATPPPAAEEEPAGLVIDSPVRSGQSVIYPKGDVTVLGSVASGAEVFAGGSVHIYGTLRGRVVAGFTGNPKARVFCRRLEAELVAIDGVYRTADDMDESLRGRAVQAWLDGDSIVMTTLD</sequence>
<evidence type="ECO:0000256" key="2">
    <source>
        <dbReference type="ARBA" id="ARBA00022618"/>
    </source>
</evidence>
<dbReference type="OrthoDB" id="9794530at2"/>
<dbReference type="InterPro" id="IPR007874">
    <property type="entry name" value="MinC_N"/>
</dbReference>
<evidence type="ECO:0000256" key="3">
    <source>
        <dbReference type="ARBA" id="ARBA00023210"/>
    </source>
</evidence>
<organism evidence="9 10">
    <name type="scientific">Rhodovastum atsumiense</name>
    <dbReference type="NCBI Taxonomy" id="504468"/>
    <lineage>
        <taxon>Bacteria</taxon>
        <taxon>Pseudomonadati</taxon>
        <taxon>Pseudomonadota</taxon>
        <taxon>Alphaproteobacteria</taxon>
        <taxon>Acetobacterales</taxon>
        <taxon>Acetobacteraceae</taxon>
        <taxon>Rhodovastum</taxon>
    </lineage>
</organism>
<dbReference type="EMBL" id="VWPK01000064">
    <property type="protein sequence ID" value="KAA5608932.1"/>
    <property type="molecule type" value="Genomic_DNA"/>
</dbReference>
<dbReference type="Proteomes" id="UP000325255">
    <property type="component" value="Unassembled WGS sequence"/>
</dbReference>
<evidence type="ECO:0000256" key="1">
    <source>
        <dbReference type="ARBA" id="ARBA00006291"/>
    </source>
</evidence>
<evidence type="ECO:0000313" key="10">
    <source>
        <dbReference type="Proteomes" id="UP000325255"/>
    </source>
</evidence>
<keyword evidence="10" id="KW-1185">Reference proteome</keyword>
<dbReference type="InterPro" id="IPR013033">
    <property type="entry name" value="MinC"/>
</dbReference>
<keyword evidence="2 6" id="KW-0132">Cell division</keyword>
<dbReference type="SUPFAM" id="SSF63848">
    <property type="entry name" value="Cell-division inhibitor MinC, C-terminal domain"/>
    <property type="match status" value="1"/>
</dbReference>
<dbReference type="GO" id="GO:0000917">
    <property type="term" value="P:division septum assembly"/>
    <property type="evidence" value="ECO:0007669"/>
    <property type="project" value="UniProtKB-KW"/>
</dbReference>
<comment type="subunit">
    <text evidence="6">Interacts with MinD and FtsZ.</text>
</comment>
<evidence type="ECO:0000259" key="8">
    <source>
        <dbReference type="Pfam" id="PF05209"/>
    </source>
</evidence>
<name>A0A5M6IL82_9PROT</name>